<dbReference type="Proteomes" id="UP000676325">
    <property type="component" value="Unassembled WGS sequence"/>
</dbReference>
<sequence length="175" mass="18814">MSANLRTPDTQTLDPVRDRALLRARSDAESVIAAARAEAAAAVESAHAHATAILDQARADGEARGALETARMRSDARRHARSLELEAENDVYGAVRARVASGIKGLRRRPDYPRLLDALGARALELLGPQAEIRQDPSGGIVATVPGRRVDLSLPTVAERAIEGLGEEVWALWTR</sequence>
<evidence type="ECO:0000313" key="1">
    <source>
        <dbReference type="EMBL" id="MBR7825608.1"/>
    </source>
</evidence>
<keyword evidence="2" id="KW-1185">Reference proteome</keyword>
<reference evidence="1" key="1">
    <citation type="submission" date="2021-04" db="EMBL/GenBank/DDBJ databases">
        <title>Genome based classification of Actinospica acidithermotolerans sp. nov., an actinobacterium isolated from an Indonesian hot spring.</title>
        <authorList>
            <person name="Kusuma A.B."/>
            <person name="Putra K.E."/>
            <person name="Nafisah S."/>
            <person name="Loh J."/>
            <person name="Nouioui I."/>
            <person name="Goodfellow M."/>
        </authorList>
    </citation>
    <scope>NUCLEOTIDE SEQUENCE</scope>
    <source>
        <strain evidence="1">MGRD01-02</strain>
    </source>
</reference>
<dbReference type="RefSeq" id="WP_212516762.1">
    <property type="nucleotide sequence ID" value="NZ_JAGSOH010000007.1"/>
</dbReference>
<protein>
    <recommendedName>
        <fullName evidence="3">V-type ATP synthase subunit E</fullName>
    </recommendedName>
</protein>
<dbReference type="AlphaFoldDB" id="A0A941E7Y7"/>
<proteinExistence type="predicted"/>
<accession>A0A941E7Y7</accession>
<name>A0A941E7Y7_9ACTN</name>
<dbReference type="EMBL" id="JAGSOH010000007">
    <property type="protein sequence ID" value="MBR7825608.1"/>
    <property type="molecule type" value="Genomic_DNA"/>
</dbReference>
<evidence type="ECO:0008006" key="3">
    <source>
        <dbReference type="Google" id="ProtNLM"/>
    </source>
</evidence>
<gene>
    <name evidence="1" type="ORF">KDK95_04765</name>
</gene>
<organism evidence="1 2">
    <name type="scientific">Actinospica acidithermotolerans</name>
    <dbReference type="NCBI Taxonomy" id="2828514"/>
    <lineage>
        <taxon>Bacteria</taxon>
        <taxon>Bacillati</taxon>
        <taxon>Actinomycetota</taxon>
        <taxon>Actinomycetes</taxon>
        <taxon>Catenulisporales</taxon>
        <taxon>Actinospicaceae</taxon>
        <taxon>Actinospica</taxon>
    </lineage>
</organism>
<comment type="caution">
    <text evidence="1">The sequence shown here is derived from an EMBL/GenBank/DDBJ whole genome shotgun (WGS) entry which is preliminary data.</text>
</comment>
<evidence type="ECO:0000313" key="2">
    <source>
        <dbReference type="Proteomes" id="UP000676325"/>
    </source>
</evidence>